<evidence type="ECO:0000256" key="8">
    <source>
        <dbReference type="ARBA" id="ARBA00022801"/>
    </source>
</evidence>
<dbReference type="InterPro" id="IPR020860">
    <property type="entry name" value="MIRO_dom"/>
</dbReference>
<dbReference type="Proteomes" id="UP000031036">
    <property type="component" value="Unassembled WGS sequence"/>
</dbReference>
<dbReference type="SMART" id="SM00175">
    <property type="entry name" value="RAB"/>
    <property type="match status" value="1"/>
</dbReference>
<comment type="function">
    <text evidence="14">Mitochondrial GTPase involved in mitochondrial trafficking. Probably involved in control of anterograde transport of mitochondria and their subcellular distribution.</text>
</comment>
<keyword evidence="13 14" id="KW-0472">Membrane</keyword>
<evidence type="ECO:0000256" key="4">
    <source>
        <dbReference type="ARBA" id="ARBA00022723"/>
    </source>
</evidence>
<dbReference type="SUPFAM" id="SSF52540">
    <property type="entry name" value="P-loop containing nucleoside triphosphate hydrolases"/>
    <property type="match status" value="2"/>
</dbReference>
<dbReference type="GO" id="GO:0007005">
    <property type="term" value="P:mitochondrion organization"/>
    <property type="evidence" value="ECO:0007669"/>
    <property type="project" value="InterPro"/>
</dbReference>
<evidence type="ECO:0000256" key="15">
    <source>
        <dbReference type="SAM" id="MobiDB-lite"/>
    </source>
</evidence>
<name>A0A0B2VZ12_TOXCA</name>
<feature type="domain" description="EF-hand" evidence="17">
    <location>
        <begin position="392"/>
        <end position="427"/>
    </location>
</feature>
<dbReference type="STRING" id="6265.A0A0B2VZ12"/>
<dbReference type="InterPro" id="IPR021181">
    <property type="entry name" value="Miro"/>
</dbReference>
<keyword evidence="11 14" id="KW-0496">Mitochondrion</keyword>
<dbReference type="GO" id="GO:0003924">
    <property type="term" value="F:GTPase activity"/>
    <property type="evidence" value="ECO:0007669"/>
    <property type="project" value="InterPro"/>
</dbReference>
<dbReference type="PIRSF" id="PIRSF037488">
    <property type="entry name" value="Mt_Rho_GTPase"/>
    <property type="match status" value="1"/>
</dbReference>
<sequence length="704" mass="79879">MDESELIGRSKLGQSTDPVACDGQSTDPVAYDGQSTDPVAYDGQSTDPVAYDRQSTDTAAYDLFGANICWQTSKMTKTDCGNAQEENEVDVRILLLGESGVGKTSLIVSLLEDEFYENVPARIDHVMIPADVTPERVVTSIHDYCAREQTKEELVMEIKSANVICVVYSVADQSSIEMVTSYWLPMIKQNTPENSVMRPVILVGNKSDQPGSSKQMEKILPIMNEFDEIETCVECSAKTMKNISEIFYYAQKAVIYPTHQLYVSEDRELTRKCKKALVRIFKLCDFDNDGLLNDYELNQFQMFVFGVPLNAVAISDVKSAIEAHKKDGIIDNALALSGFIYLHQLFIHRGRHETTWKVLRRFGYDNELQLSVDYLNPPLKVPKGCSTELTYEGLQFITALFEKYDEDKDGCLSPSEVQNLFSVCSTNPWSREASCSVETNSKGWLTFNGYMSYWILTTFMNVSLTMELLAYLGFNMRHQSQLDAIRVTRDRRIDLMEKRTARTVFQCHVIGPKDAGKTAFIQSFLGRNLADVASINRRHLSPYVINSVTVKDETKYLLLHEVDVYSRDEMLTSYEKSADVIMLLYDASNPNSFAYSATIYLKYFYRTKVPCIIMATKVERYEAEQNYEQQPSEFCRTHALPQPIRFRGEDLGNAQSHLFTQLATMAVYPHLKRVYYLHDSNLLSKITFGAAVAALAGFLLYKNI</sequence>
<keyword evidence="3 16" id="KW-0812">Transmembrane</keyword>
<keyword evidence="20" id="KW-1185">Reference proteome</keyword>
<comment type="similarity">
    <text evidence="2 14">Belongs to the mitochondrial Rho GTPase family.</text>
</comment>
<dbReference type="PANTHER" id="PTHR46819">
    <property type="entry name" value="EF-HAND CALCIUM-BINDING DOMAIN-CONTAINING PROTEIN 7"/>
    <property type="match status" value="1"/>
</dbReference>
<keyword evidence="5" id="KW-0677">Repeat</keyword>
<comment type="subcellular location">
    <subcellularLocation>
        <location evidence="1 14">Mitochondrion outer membrane</location>
        <topology evidence="1 14">Single-pass type IV membrane protein</topology>
    </subcellularLocation>
</comment>
<dbReference type="EMBL" id="JPKZ01000639">
    <property type="protein sequence ID" value="KHN86215.1"/>
    <property type="molecule type" value="Genomic_DNA"/>
</dbReference>
<dbReference type="FunFam" id="3.40.50.300:FF:000170">
    <property type="entry name" value="Mitochondrial Rho GTPase"/>
    <property type="match status" value="1"/>
</dbReference>
<gene>
    <name evidence="19" type="primary">K08F11.5</name>
    <name evidence="19" type="ORF">Tcan_03313</name>
</gene>
<evidence type="ECO:0000259" key="18">
    <source>
        <dbReference type="PROSITE" id="PS51423"/>
    </source>
</evidence>
<evidence type="ECO:0000256" key="9">
    <source>
        <dbReference type="ARBA" id="ARBA00022837"/>
    </source>
</evidence>
<dbReference type="InterPro" id="IPR011992">
    <property type="entry name" value="EF-hand-dom_pair"/>
</dbReference>
<dbReference type="SMART" id="SM00174">
    <property type="entry name" value="RHO"/>
    <property type="match status" value="1"/>
</dbReference>
<dbReference type="GO" id="GO:0005741">
    <property type="term" value="C:mitochondrial outer membrane"/>
    <property type="evidence" value="ECO:0007669"/>
    <property type="project" value="UniProtKB-SubCell"/>
</dbReference>
<dbReference type="CDD" id="cd01892">
    <property type="entry name" value="Miro2"/>
    <property type="match status" value="1"/>
</dbReference>
<evidence type="ECO:0000256" key="7">
    <source>
        <dbReference type="ARBA" id="ARBA00022787"/>
    </source>
</evidence>
<keyword evidence="10 16" id="KW-1133">Transmembrane helix</keyword>
<evidence type="ECO:0000256" key="1">
    <source>
        <dbReference type="ARBA" id="ARBA00004200"/>
    </source>
</evidence>
<dbReference type="InterPro" id="IPR018247">
    <property type="entry name" value="EF_Hand_1_Ca_BS"/>
</dbReference>
<dbReference type="InterPro" id="IPR002048">
    <property type="entry name" value="EF_hand_dom"/>
</dbReference>
<evidence type="ECO:0000256" key="12">
    <source>
        <dbReference type="ARBA" id="ARBA00023134"/>
    </source>
</evidence>
<keyword evidence="8 14" id="KW-0378">Hydrolase</keyword>
<organism evidence="19 20">
    <name type="scientific">Toxocara canis</name>
    <name type="common">Canine roundworm</name>
    <dbReference type="NCBI Taxonomy" id="6265"/>
    <lineage>
        <taxon>Eukaryota</taxon>
        <taxon>Metazoa</taxon>
        <taxon>Ecdysozoa</taxon>
        <taxon>Nematoda</taxon>
        <taxon>Chromadorea</taxon>
        <taxon>Rhabditida</taxon>
        <taxon>Spirurina</taxon>
        <taxon>Ascaridomorpha</taxon>
        <taxon>Ascaridoidea</taxon>
        <taxon>Toxocaridae</taxon>
        <taxon>Toxocara</taxon>
    </lineage>
</organism>
<dbReference type="SUPFAM" id="SSF47473">
    <property type="entry name" value="EF-hand"/>
    <property type="match status" value="1"/>
</dbReference>
<evidence type="ECO:0000256" key="14">
    <source>
        <dbReference type="PIRNR" id="PIRNR037488"/>
    </source>
</evidence>
<dbReference type="OrthoDB" id="10020961at2759"/>
<evidence type="ECO:0000256" key="16">
    <source>
        <dbReference type="SAM" id="Phobius"/>
    </source>
</evidence>
<dbReference type="Gene3D" id="3.40.50.300">
    <property type="entry name" value="P-loop containing nucleotide triphosphate hydrolases"/>
    <property type="match status" value="2"/>
</dbReference>
<dbReference type="FunFam" id="1.10.238.10:FF:000011">
    <property type="entry name" value="Mitochondrial Rho GTPase"/>
    <property type="match status" value="1"/>
</dbReference>
<keyword evidence="6 14" id="KW-0547">Nucleotide-binding</keyword>
<evidence type="ECO:0000256" key="5">
    <source>
        <dbReference type="ARBA" id="ARBA00022737"/>
    </source>
</evidence>
<dbReference type="PRINTS" id="PR00449">
    <property type="entry name" value="RASTRNSFRMNG"/>
</dbReference>
<dbReference type="InterPro" id="IPR013567">
    <property type="entry name" value="EF_hand_assoc_2"/>
</dbReference>
<dbReference type="Pfam" id="PF00071">
    <property type="entry name" value="Ras"/>
    <property type="match status" value="1"/>
</dbReference>
<dbReference type="GO" id="GO:0005509">
    <property type="term" value="F:calcium ion binding"/>
    <property type="evidence" value="ECO:0007669"/>
    <property type="project" value="InterPro"/>
</dbReference>
<feature type="transmembrane region" description="Helical" evidence="16">
    <location>
        <begin position="682"/>
        <end position="701"/>
    </location>
</feature>
<dbReference type="EC" id="3.6.5.-" evidence="14"/>
<evidence type="ECO:0000259" key="17">
    <source>
        <dbReference type="PROSITE" id="PS50222"/>
    </source>
</evidence>
<dbReference type="Pfam" id="PF08355">
    <property type="entry name" value="EF_assoc_1"/>
    <property type="match status" value="1"/>
</dbReference>
<accession>A0A0B2VZ12</accession>
<evidence type="ECO:0000313" key="20">
    <source>
        <dbReference type="Proteomes" id="UP000031036"/>
    </source>
</evidence>
<dbReference type="Pfam" id="PF08356">
    <property type="entry name" value="EF_assoc_2"/>
    <property type="match status" value="1"/>
</dbReference>
<feature type="transmembrane region" description="Helical" evidence="16">
    <location>
        <begin position="451"/>
        <end position="472"/>
    </location>
</feature>
<dbReference type="PROSITE" id="PS00018">
    <property type="entry name" value="EF_HAND_1"/>
    <property type="match status" value="2"/>
</dbReference>
<dbReference type="InterPro" id="IPR052266">
    <property type="entry name" value="Miro-EF-hand_domain"/>
</dbReference>
<dbReference type="InterPro" id="IPR001806">
    <property type="entry name" value="Small_GTPase"/>
</dbReference>
<feature type="region of interest" description="Disordered" evidence="15">
    <location>
        <begin position="1"/>
        <end position="46"/>
    </location>
</feature>
<keyword evidence="9 14" id="KW-0106">Calcium</keyword>
<dbReference type="OMA" id="HETTWGI"/>
<evidence type="ECO:0000313" key="19">
    <source>
        <dbReference type="EMBL" id="KHN86215.1"/>
    </source>
</evidence>
<dbReference type="InterPro" id="IPR013566">
    <property type="entry name" value="EF_hand_assoc_1"/>
</dbReference>
<protein>
    <recommendedName>
        <fullName evidence="14">Mitochondrial Rho GTPase</fullName>
        <ecNumber evidence="14">3.6.5.-</ecNumber>
    </recommendedName>
</protein>
<keyword evidence="4" id="KW-0479">Metal-binding</keyword>
<evidence type="ECO:0000256" key="10">
    <source>
        <dbReference type="ARBA" id="ARBA00022989"/>
    </source>
</evidence>
<dbReference type="PROSITE" id="PS51419">
    <property type="entry name" value="RAB"/>
    <property type="match status" value="1"/>
</dbReference>
<comment type="caution">
    <text evidence="19">The sequence shown here is derived from an EMBL/GenBank/DDBJ whole genome shotgun (WGS) entry which is preliminary data.</text>
</comment>
<dbReference type="SMART" id="SM00173">
    <property type="entry name" value="RAS"/>
    <property type="match status" value="1"/>
</dbReference>
<dbReference type="PROSITE" id="PS50222">
    <property type="entry name" value="EF_HAND_2"/>
    <property type="match status" value="1"/>
</dbReference>
<evidence type="ECO:0000256" key="11">
    <source>
        <dbReference type="ARBA" id="ARBA00023128"/>
    </source>
</evidence>
<feature type="domain" description="Miro" evidence="18">
    <location>
        <begin position="88"/>
        <end position="256"/>
    </location>
</feature>
<dbReference type="AlphaFoldDB" id="A0A0B2VZ12"/>
<dbReference type="GO" id="GO:0005525">
    <property type="term" value="F:GTP binding"/>
    <property type="evidence" value="ECO:0007669"/>
    <property type="project" value="UniProtKB-KW"/>
</dbReference>
<evidence type="ECO:0000256" key="2">
    <source>
        <dbReference type="ARBA" id="ARBA00007981"/>
    </source>
</evidence>
<evidence type="ECO:0000256" key="3">
    <source>
        <dbReference type="ARBA" id="ARBA00022692"/>
    </source>
</evidence>
<evidence type="ECO:0000256" key="13">
    <source>
        <dbReference type="ARBA" id="ARBA00023136"/>
    </source>
</evidence>
<feature type="compositionally biased region" description="Polar residues" evidence="15">
    <location>
        <begin position="12"/>
        <end position="46"/>
    </location>
</feature>
<evidence type="ECO:0000256" key="6">
    <source>
        <dbReference type="ARBA" id="ARBA00022741"/>
    </source>
</evidence>
<reference evidence="19 20" key="1">
    <citation type="submission" date="2014-11" db="EMBL/GenBank/DDBJ databases">
        <title>Genetic blueprint of the zoonotic pathogen Toxocara canis.</title>
        <authorList>
            <person name="Zhu X.-Q."/>
            <person name="Korhonen P.K."/>
            <person name="Cai H."/>
            <person name="Young N.D."/>
            <person name="Nejsum P."/>
            <person name="von Samson-Himmelstjerna G."/>
            <person name="Boag P.R."/>
            <person name="Tan P."/>
            <person name="Li Q."/>
            <person name="Min J."/>
            <person name="Yang Y."/>
            <person name="Wang X."/>
            <person name="Fang X."/>
            <person name="Hall R.S."/>
            <person name="Hofmann A."/>
            <person name="Sternberg P.W."/>
            <person name="Jex A.R."/>
            <person name="Gasser R.B."/>
        </authorList>
    </citation>
    <scope>NUCLEOTIDE SEQUENCE [LARGE SCALE GENOMIC DNA]</scope>
    <source>
        <strain evidence="19">PN_DK_2014</strain>
    </source>
</reference>
<proteinExistence type="inferred from homology"/>
<dbReference type="InterPro" id="IPR027417">
    <property type="entry name" value="P-loop_NTPase"/>
</dbReference>
<keyword evidence="7 14" id="KW-1000">Mitochondrion outer membrane</keyword>
<dbReference type="PANTHER" id="PTHR46819:SF1">
    <property type="entry name" value="EF-HAND CALCIUM-BINDING DOMAIN-CONTAINING PROTEIN 7"/>
    <property type="match status" value="1"/>
</dbReference>
<keyword evidence="12 14" id="KW-0342">GTP-binding</keyword>
<dbReference type="PROSITE" id="PS51423">
    <property type="entry name" value="MIRO"/>
    <property type="match status" value="2"/>
</dbReference>
<feature type="domain" description="Miro" evidence="18">
    <location>
        <begin position="502"/>
        <end position="668"/>
    </location>
</feature>
<dbReference type="Gene3D" id="1.10.238.10">
    <property type="entry name" value="EF-hand"/>
    <property type="match status" value="2"/>
</dbReference>